<feature type="domain" description="AbiEi antitoxin N-terminal" evidence="1">
    <location>
        <begin position="7"/>
        <end position="53"/>
    </location>
</feature>
<evidence type="ECO:0000313" key="2">
    <source>
        <dbReference type="EMBL" id="SKA87153.1"/>
    </source>
</evidence>
<dbReference type="InterPro" id="IPR025159">
    <property type="entry name" value="AbiEi_N"/>
</dbReference>
<accession>A0A1T4XCA1</accession>
<evidence type="ECO:0000259" key="1">
    <source>
        <dbReference type="Pfam" id="PF13338"/>
    </source>
</evidence>
<reference evidence="2 3" key="1">
    <citation type="submission" date="2017-02" db="EMBL/GenBank/DDBJ databases">
        <authorList>
            <person name="Peterson S.W."/>
        </authorList>
    </citation>
    <scope>NUCLEOTIDE SEQUENCE [LARGE SCALE GENOMIC DNA]</scope>
    <source>
        <strain evidence="2 3">ATCC 27749</strain>
    </source>
</reference>
<protein>
    <submittedName>
        <fullName evidence="2">Transcriptional regulator, AbiEi antitoxin, Type IV TA system</fullName>
    </submittedName>
</protein>
<dbReference type="AlphaFoldDB" id="A0A1T4XCA1"/>
<dbReference type="Proteomes" id="UP000190286">
    <property type="component" value="Unassembled WGS sequence"/>
</dbReference>
<dbReference type="STRING" id="745368.SAMN02745178_01694"/>
<dbReference type="RefSeq" id="WP_078784608.1">
    <property type="nucleotide sequence ID" value="NZ_CABIYV010000003.1"/>
</dbReference>
<sequence>MDSTTKIIELASQNNGIVTAAMISSAGISRGSLKYLADTGRLDQVSRGVYTLPEVWEDEFVSIQERYKRGVFALDTALFLHDLTDRTPHKFHMAFPYGYNTSSPKAAGILCSCKKEPYYSLGIALVDTPAGNTVRAYNAEKTLCEILKPISHTDIQIITDAFKRYAGRKDKNIPLLSEYAHQLRVEKRLRPYLEVLL</sequence>
<dbReference type="EMBL" id="FUYF01000008">
    <property type="protein sequence ID" value="SKA87153.1"/>
    <property type="molecule type" value="Genomic_DNA"/>
</dbReference>
<organism evidence="2 3">
    <name type="scientific">Gemmiger formicilis</name>
    <dbReference type="NCBI Taxonomy" id="745368"/>
    <lineage>
        <taxon>Bacteria</taxon>
        <taxon>Bacillati</taxon>
        <taxon>Bacillota</taxon>
        <taxon>Clostridia</taxon>
        <taxon>Eubacteriales</taxon>
        <taxon>Gemmiger</taxon>
    </lineage>
</organism>
<keyword evidence="3" id="KW-1185">Reference proteome</keyword>
<dbReference type="OrthoDB" id="9801429at2"/>
<name>A0A1T4XCA1_9FIRM</name>
<gene>
    <name evidence="2" type="ORF">SAMN02745178_01694</name>
</gene>
<evidence type="ECO:0000313" key="3">
    <source>
        <dbReference type="Proteomes" id="UP000190286"/>
    </source>
</evidence>
<proteinExistence type="predicted"/>
<dbReference type="GeneID" id="93338150"/>
<dbReference type="Pfam" id="PF13338">
    <property type="entry name" value="AbiEi_4"/>
    <property type="match status" value="1"/>
</dbReference>